<name>A0A1D7QSD7_9BACI</name>
<dbReference type="Pfam" id="PF26154">
    <property type="entry name" value="DUF8042"/>
    <property type="match status" value="1"/>
</dbReference>
<dbReference type="EMBL" id="CP012502">
    <property type="protein sequence ID" value="AOM81913.1"/>
    <property type="molecule type" value="Genomic_DNA"/>
</dbReference>
<sequence>MEKYIEVMKQSLNVLETMIEGLEHIPQQIQENKTPDAIQLMDDMMVGFMSVEKSLTPVLEEAEGADIATQQLQKVNETFERVVTAMENDAFDTVAAILEQALTPQVKKLHATLTELFAPYVLL</sequence>
<dbReference type="OrthoDB" id="2874105at2"/>
<dbReference type="AlphaFoldDB" id="A0A1D7QSD7"/>
<feature type="domain" description="DUF8042" evidence="1">
    <location>
        <begin position="1"/>
        <end position="119"/>
    </location>
</feature>
<evidence type="ECO:0000313" key="2">
    <source>
        <dbReference type="EMBL" id="AOM81913.1"/>
    </source>
</evidence>
<protein>
    <recommendedName>
        <fullName evidence="1">DUF8042 domain-containing protein</fullName>
    </recommendedName>
</protein>
<keyword evidence="3" id="KW-1185">Reference proteome</keyword>
<dbReference type="InterPro" id="IPR058355">
    <property type="entry name" value="DUF8042"/>
</dbReference>
<proteinExistence type="predicted"/>
<evidence type="ECO:0000259" key="1">
    <source>
        <dbReference type="Pfam" id="PF26154"/>
    </source>
</evidence>
<dbReference type="Proteomes" id="UP000094463">
    <property type="component" value="Chromosome"/>
</dbReference>
<organism evidence="2 3">
    <name type="scientific">Salisediminibacterium beveridgei</name>
    <dbReference type="NCBI Taxonomy" id="632773"/>
    <lineage>
        <taxon>Bacteria</taxon>
        <taxon>Bacillati</taxon>
        <taxon>Bacillota</taxon>
        <taxon>Bacilli</taxon>
        <taxon>Bacillales</taxon>
        <taxon>Bacillaceae</taxon>
        <taxon>Salisediminibacterium</taxon>
    </lineage>
</organism>
<dbReference type="KEGG" id="bbev:BBEV_0520"/>
<gene>
    <name evidence="2" type="ORF">BBEV_0520</name>
</gene>
<dbReference type="RefSeq" id="WP_069364041.1">
    <property type="nucleotide sequence ID" value="NZ_CP012502.1"/>
</dbReference>
<reference evidence="2 3" key="1">
    <citation type="submission" date="2015-08" db="EMBL/GenBank/DDBJ databases">
        <title>The complete genome sequence of Bacillus beveridgei MLTeJB.</title>
        <authorList>
            <person name="Hanson T.E."/>
            <person name="Mesa C."/>
            <person name="Basesman S.M."/>
            <person name="Oremland R.S."/>
        </authorList>
    </citation>
    <scope>NUCLEOTIDE SEQUENCE [LARGE SCALE GENOMIC DNA]</scope>
    <source>
        <strain evidence="2 3">MLTeJB</strain>
    </source>
</reference>
<evidence type="ECO:0000313" key="3">
    <source>
        <dbReference type="Proteomes" id="UP000094463"/>
    </source>
</evidence>
<accession>A0A1D7QSD7</accession>